<dbReference type="SUPFAM" id="SSF55653">
    <property type="entry name" value="Ribosomal protein L9 C-domain"/>
    <property type="match status" value="1"/>
</dbReference>
<dbReference type="GO" id="GO:0003735">
    <property type="term" value="F:structural constituent of ribosome"/>
    <property type="evidence" value="ECO:0007669"/>
    <property type="project" value="InterPro"/>
</dbReference>
<dbReference type="PATRIC" id="fig|1609969.3.peg.2566"/>
<keyword evidence="1" id="KW-0175">Coiled coil</keyword>
<dbReference type="NCBIfam" id="TIGR00158">
    <property type="entry name" value="L9"/>
    <property type="match status" value="1"/>
</dbReference>
<dbReference type="InterPro" id="IPR020594">
    <property type="entry name" value="Ribosomal_bL9_bac/chp"/>
</dbReference>
<dbReference type="Proteomes" id="UP000033428">
    <property type="component" value="Unassembled WGS sequence"/>
</dbReference>
<evidence type="ECO:0000313" key="3">
    <source>
        <dbReference type="EMBL" id="KJJ83738.1"/>
    </source>
</evidence>
<dbReference type="Pfam" id="PF03948">
    <property type="entry name" value="Ribosomal_L9_C"/>
    <property type="match status" value="1"/>
</dbReference>
<evidence type="ECO:0000256" key="1">
    <source>
        <dbReference type="SAM" id="Coils"/>
    </source>
</evidence>
<evidence type="ECO:0000313" key="4">
    <source>
        <dbReference type="Proteomes" id="UP000033428"/>
    </source>
</evidence>
<keyword evidence="3" id="KW-0689">Ribosomal protein</keyword>
<keyword evidence="3" id="KW-0687">Ribonucleoprotein</keyword>
<comment type="caution">
    <text evidence="3">The sequence shown here is derived from an EMBL/GenBank/DDBJ whole genome shotgun (WGS) entry which is preliminary data.</text>
</comment>
<name>A0A0F0CKB2_9BACT</name>
<proteinExistence type="predicted"/>
<protein>
    <submittedName>
        <fullName evidence="3">50S ribosomal protein L9</fullName>
    </submittedName>
</protein>
<dbReference type="EMBL" id="JYNY01000495">
    <property type="protein sequence ID" value="KJJ83738.1"/>
    <property type="molecule type" value="Genomic_DNA"/>
</dbReference>
<accession>A0A0F0CKB2</accession>
<gene>
    <name evidence="3" type="ORF">OMAG_002397</name>
</gene>
<dbReference type="AlphaFoldDB" id="A0A0F0CKB2"/>
<organism evidence="3 4">
    <name type="scientific">Candidatus Omnitrophus magneticus</name>
    <dbReference type="NCBI Taxonomy" id="1609969"/>
    <lineage>
        <taxon>Bacteria</taxon>
        <taxon>Pseudomonadati</taxon>
        <taxon>Candidatus Omnitrophota</taxon>
        <taxon>Candidatus Omnitrophus</taxon>
    </lineage>
</organism>
<evidence type="ECO:0000259" key="2">
    <source>
        <dbReference type="Pfam" id="PF03948"/>
    </source>
</evidence>
<feature type="coiled-coil region" evidence="1">
    <location>
        <begin position="11"/>
        <end position="38"/>
    </location>
</feature>
<dbReference type="InterPro" id="IPR036791">
    <property type="entry name" value="Ribosomal_bL9_C_sf"/>
</dbReference>
<dbReference type="GO" id="GO:0006412">
    <property type="term" value="P:translation"/>
    <property type="evidence" value="ECO:0007669"/>
    <property type="project" value="InterPro"/>
</dbReference>
<dbReference type="InterPro" id="IPR000244">
    <property type="entry name" value="Ribosomal_bL9"/>
</dbReference>
<feature type="domain" description="Large ribosomal subunit protein bL9 C-terminal" evidence="2">
    <location>
        <begin position="38"/>
        <end position="116"/>
    </location>
</feature>
<dbReference type="GO" id="GO:0005840">
    <property type="term" value="C:ribosome"/>
    <property type="evidence" value="ECO:0007669"/>
    <property type="project" value="UniProtKB-KW"/>
</dbReference>
<dbReference type="PANTHER" id="PTHR21368">
    <property type="entry name" value="50S RIBOSOMAL PROTEIN L9"/>
    <property type="match status" value="1"/>
</dbReference>
<keyword evidence="4" id="KW-1185">Reference proteome</keyword>
<dbReference type="InterPro" id="IPR020069">
    <property type="entry name" value="Ribosomal_bL9_C"/>
</dbReference>
<dbReference type="Gene3D" id="3.10.430.100">
    <property type="entry name" value="Ribosomal protein L9, C-terminal domain"/>
    <property type="match status" value="1"/>
</dbReference>
<reference evidence="3 4" key="1">
    <citation type="submission" date="2015-02" db="EMBL/GenBank/DDBJ databases">
        <title>Single-cell genomics of uncultivated deep-branching MTB reveals a conserved set of magnetosome genes.</title>
        <authorList>
            <person name="Kolinko S."/>
            <person name="Richter M."/>
            <person name="Glockner F.O."/>
            <person name="Brachmann A."/>
            <person name="Schuler D."/>
        </authorList>
    </citation>
    <scope>NUCLEOTIDE SEQUENCE [LARGE SCALE GENOMIC DNA]</scope>
    <source>
        <strain evidence="3">SKK-01</strain>
    </source>
</reference>
<sequence>MLPRKLAIKANAGALRIIEQKKKEIERKERQLKEESIAFVEKLKTISVTISVETGEDDKLYGSVTSEMICDTLKQEGIEIDKRKVVLDNPIKALGIYDVDVKLHPEVKASIRVWVVKK</sequence>